<comment type="caution">
    <text evidence="1">The sequence shown here is derived from an EMBL/GenBank/DDBJ whole genome shotgun (WGS) entry which is preliminary data.</text>
</comment>
<evidence type="ECO:0000313" key="1">
    <source>
        <dbReference type="EMBL" id="KAK5774932.1"/>
    </source>
</evidence>
<dbReference type="InterPro" id="IPR004242">
    <property type="entry name" value="Transposase_21"/>
</dbReference>
<dbReference type="PANTHER" id="PTHR10775">
    <property type="entry name" value="OS08G0208400 PROTEIN"/>
    <property type="match status" value="1"/>
</dbReference>
<gene>
    <name evidence="1" type="ORF">PVK06_042794</name>
</gene>
<dbReference type="Proteomes" id="UP001358586">
    <property type="component" value="Chromosome 12"/>
</dbReference>
<accession>A0ABR0MNT4</accession>
<organism evidence="1 2">
    <name type="scientific">Gossypium arboreum</name>
    <name type="common">Tree cotton</name>
    <name type="synonym">Gossypium nanking</name>
    <dbReference type="NCBI Taxonomy" id="29729"/>
    <lineage>
        <taxon>Eukaryota</taxon>
        <taxon>Viridiplantae</taxon>
        <taxon>Streptophyta</taxon>
        <taxon>Embryophyta</taxon>
        <taxon>Tracheophyta</taxon>
        <taxon>Spermatophyta</taxon>
        <taxon>Magnoliopsida</taxon>
        <taxon>eudicotyledons</taxon>
        <taxon>Gunneridae</taxon>
        <taxon>Pentapetalae</taxon>
        <taxon>rosids</taxon>
        <taxon>malvids</taxon>
        <taxon>Malvales</taxon>
        <taxon>Malvaceae</taxon>
        <taxon>Malvoideae</taxon>
        <taxon>Gossypium</taxon>
    </lineage>
</organism>
<dbReference type="PANTHER" id="PTHR10775:SF173">
    <property type="match status" value="1"/>
</dbReference>
<name>A0ABR0MNT4_GOSAR</name>
<sequence length="212" mass="23999">MEGMLQHAFNMHSHGLQSFPPKIIASDDCDISGNAFIETGRSTPDEEPNGESAKFYNKFPSFASDHLNVRLGLASDGFNPSKIMNTSYSTWPIMLVPYNLPPWICMKQNSFILSMIIPRQKCLGNDINIYMQPLIEELKQLWAGVETYDVSRNKNFYLRANLLWTINDFPAYVNLSVRVSNDVMLVLVVQRKHVRSGYIMGKSSLTWGIIGG</sequence>
<keyword evidence="2" id="KW-1185">Reference proteome</keyword>
<evidence type="ECO:0000313" key="2">
    <source>
        <dbReference type="Proteomes" id="UP001358586"/>
    </source>
</evidence>
<proteinExistence type="predicted"/>
<protein>
    <submittedName>
        <fullName evidence="1">Uncharacterized protein</fullName>
    </submittedName>
</protein>
<dbReference type="Pfam" id="PF02992">
    <property type="entry name" value="Transposase_21"/>
    <property type="match status" value="1"/>
</dbReference>
<reference evidence="1 2" key="1">
    <citation type="submission" date="2023-03" db="EMBL/GenBank/DDBJ databases">
        <title>WGS of Gossypium arboreum.</title>
        <authorList>
            <person name="Yu D."/>
        </authorList>
    </citation>
    <scope>NUCLEOTIDE SEQUENCE [LARGE SCALE GENOMIC DNA]</scope>
    <source>
        <tissue evidence="1">Leaf</tissue>
    </source>
</reference>
<dbReference type="EMBL" id="JARKNE010000012">
    <property type="protein sequence ID" value="KAK5774932.1"/>
    <property type="molecule type" value="Genomic_DNA"/>
</dbReference>